<dbReference type="Proteomes" id="UP001476798">
    <property type="component" value="Unassembled WGS sequence"/>
</dbReference>
<evidence type="ECO:0000313" key="1">
    <source>
        <dbReference type="EMBL" id="MEQ2180287.1"/>
    </source>
</evidence>
<dbReference type="EMBL" id="JAHRIO010068641">
    <property type="protein sequence ID" value="MEQ2180287.1"/>
    <property type="molecule type" value="Genomic_DNA"/>
</dbReference>
<name>A0ABV0P9Z6_9TELE</name>
<sequence length="117" mass="12829">MLTVRQCLTCLPRRPVCVSRSVWVFIRGSSALCEYSRGFCVFYVCRSDGRGCVSAGARGNKVTVSSRRAGGRSELRAGNMVVADLFRRAAWRGRSGQEAAGIRSVCRSLDQKQGHVL</sequence>
<evidence type="ECO:0000313" key="2">
    <source>
        <dbReference type="Proteomes" id="UP001476798"/>
    </source>
</evidence>
<accession>A0ABV0P9Z6</accession>
<proteinExistence type="predicted"/>
<keyword evidence="2" id="KW-1185">Reference proteome</keyword>
<gene>
    <name evidence="1" type="ORF">GOODEAATRI_034383</name>
</gene>
<protein>
    <submittedName>
        <fullName evidence="1">Uncharacterized protein</fullName>
    </submittedName>
</protein>
<reference evidence="1 2" key="1">
    <citation type="submission" date="2021-06" db="EMBL/GenBank/DDBJ databases">
        <authorList>
            <person name="Palmer J.M."/>
        </authorList>
    </citation>
    <scope>NUCLEOTIDE SEQUENCE [LARGE SCALE GENOMIC DNA]</scope>
    <source>
        <strain evidence="1 2">GA_2019</strain>
        <tissue evidence="1">Muscle</tissue>
    </source>
</reference>
<organism evidence="1 2">
    <name type="scientific">Goodea atripinnis</name>
    <dbReference type="NCBI Taxonomy" id="208336"/>
    <lineage>
        <taxon>Eukaryota</taxon>
        <taxon>Metazoa</taxon>
        <taxon>Chordata</taxon>
        <taxon>Craniata</taxon>
        <taxon>Vertebrata</taxon>
        <taxon>Euteleostomi</taxon>
        <taxon>Actinopterygii</taxon>
        <taxon>Neopterygii</taxon>
        <taxon>Teleostei</taxon>
        <taxon>Neoteleostei</taxon>
        <taxon>Acanthomorphata</taxon>
        <taxon>Ovalentaria</taxon>
        <taxon>Atherinomorphae</taxon>
        <taxon>Cyprinodontiformes</taxon>
        <taxon>Goodeidae</taxon>
        <taxon>Goodea</taxon>
    </lineage>
</organism>
<comment type="caution">
    <text evidence="1">The sequence shown here is derived from an EMBL/GenBank/DDBJ whole genome shotgun (WGS) entry which is preliminary data.</text>
</comment>